<feature type="non-terminal residue" evidence="1">
    <location>
        <position position="1"/>
    </location>
</feature>
<dbReference type="Proteomes" id="UP000652761">
    <property type="component" value="Unassembled WGS sequence"/>
</dbReference>
<dbReference type="EMBL" id="NMUH01006408">
    <property type="protein sequence ID" value="MQM15196.1"/>
    <property type="molecule type" value="Genomic_DNA"/>
</dbReference>
<protein>
    <submittedName>
        <fullName evidence="1">Uncharacterized protein</fullName>
    </submittedName>
</protein>
<evidence type="ECO:0000313" key="2">
    <source>
        <dbReference type="Proteomes" id="UP000652761"/>
    </source>
</evidence>
<keyword evidence="2" id="KW-1185">Reference proteome</keyword>
<gene>
    <name evidence="1" type="ORF">Taro_048135</name>
</gene>
<proteinExistence type="predicted"/>
<name>A0A843X2A6_COLES</name>
<sequence>GVLIEMFSYRCMLISMYSREKLCPERFCPKKVHVYKHKFALYEYILKRYLYLSRVSGRKGSLHLGRVSPKEHIHKNINLRIYEYVLGQNLHLGRVFSKKHIHITRVCIYMDTSPEKDSCLGKVLLKEHICIITNLRSSYICSRTESPLGQSFVLRNIYIRTQICEYTNMSLGRTSAWAESPQENIYI</sequence>
<comment type="caution">
    <text evidence="1">The sequence shown here is derived from an EMBL/GenBank/DDBJ whole genome shotgun (WGS) entry which is preliminary data.</text>
</comment>
<organism evidence="1 2">
    <name type="scientific">Colocasia esculenta</name>
    <name type="common">Wild taro</name>
    <name type="synonym">Arum esculentum</name>
    <dbReference type="NCBI Taxonomy" id="4460"/>
    <lineage>
        <taxon>Eukaryota</taxon>
        <taxon>Viridiplantae</taxon>
        <taxon>Streptophyta</taxon>
        <taxon>Embryophyta</taxon>
        <taxon>Tracheophyta</taxon>
        <taxon>Spermatophyta</taxon>
        <taxon>Magnoliopsida</taxon>
        <taxon>Liliopsida</taxon>
        <taxon>Araceae</taxon>
        <taxon>Aroideae</taxon>
        <taxon>Colocasieae</taxon>
        <taxon>Colocasia</taxon>
    </lineage>
</organism>
<accession>A0A843X2A6</accession>
<evidence type="ECO:0000313" key="1">
    <source>
        <dbReference type="EMBL" id="MQM15196.1"/>
    </source>
</evidence>
<reference evidence="1" key="1">
    <citation type="submission" date="2017-07" db="EMBL/GenBank/DDBJ databases">
        <title>Taro Niue Genome Assembly and Annotation.</title>
        <authorList>
            <person name="Atibalentja N."/>
            <person name="Keating K."/>
            <person name="Fields C.J."/>
        </authorList>
    </citation>
    <scope>NUCLEOTIDE SEQUENCE</scope>
    <source>
        <strain evidence="1">Niue_2</strain>
        <tissue evidence="1">Leaf</tissue>
    </source>
</reference>
<dbReference type="AlphaFoldDB" id="A0A843X2A6"/>